<gene>
    <name evidence="3" type="ORF">HF995_10685</name>
</gene>
<dbReference type="InterPro" id="IPR029044">
    <property type="entry name" value="Nucleotide-diphossugar_trans"/>
</dbReference>
<dbReference type="SUPFAM" id="SSF53448">
    <property type="entry name" value="Nucleotide-diphospho-sugar transferases"/>
    <property type="match status" value="1"/>
</dbReference>
<name>A0A9X5FKF2_9MICO</name>
<protein>
    <submittedName>
        <fullName evidence="3">Glycosyltransferase family 2 protein</fullName>
    </submittedName>
</protein>
<comment type="caution">
    <text evidence="3">The sequence shown here is derived from an EMBL/GenBank/DDBJ whole genome shotgun (WGS) entry which is preliminary data.</text>
</comment>
<evidence type="ECO:0000313" key="3">
    <source>
        <dbReference type="EMBL" id="NKX93728.1"/>
    </source>
</evidence>
<feature type="domain" description="Glycosyltransferase 2-like" evidence="2">
    <location>
        <begin position="81"/>
        <end position="189"/>
    </location>
</feature>
<sequence>MSGGTLGGEQPVVDVVVAVHSEHRPIERAVASALTGKVPVRVTVVCHEVDPGLVEARLQHVSRTSAAGPHSMWLVCFSDGVRSPAGPFNHGLDCAQAPFVALLGSDDVLEPGAIDSWVRLQRQTGADAVVPRLRHGALGAPGAPPGPGPAVPTPPARPFRTRRLDLVRDRLAYRSAPLGLLRRETVERLGLAMTPGMPVGEDTWFGLGLWTGADAVAYDRRGPAYVIGADAADRVTFTAKPVEDELACVHDAVARPTLEALPRPARRAVAAKLTRINLFAAVHNRGTAHVWTRGDLAGLRAAALALADFAPGYERVLSVAERDLLDAVRAPEPSDDDIAQRGADLARLSVRRRRHGTFVTLRTRDPRALLAREAPLRLMTASVLSTRL</sequence>
<dbReference type="RefSeq" id="WP_168447784.1">
    <property type="nucleotide sequence ID" value="NZ_JAAXOW010000003.1"/>
</dbReference>
<feature type="compositionally biased region" description="Pro residues" evidence="1">
    <location>
        <begin position="142"/>
        <end position="157"/>
    </location>
</feature>
<keyword evidence="4" id="KW-1185">Reference proteome</keyword>
<dbReference type="EMBL" id="JAAXOW010000003">
    <property type="protein sequence ID" value="NKX93728.1"/>
    <property type="molecule type" value="Genomic_DNA"/>
</dbReference>
<evidence type="ECO:0000256" key="1">
    <source>
        <dbReference type="SAM" id="MobiDB-lite"/>
    </source>
</evidence>
<dbReference type="CDD" id="cd00761">
    <property type="entry name" value="Glyco_tranf_GTA_type"/>
    <property type="match status" value="1"/>
</dbReference>
<dbReference type="AlphaFoldDB" id="A0A9X5FKF2"/>
<accession>A0A9X5FKF2</accession>
<reference evidence="3 4" key="1">
    <citation type="submission" date="2020-04" db="EMBL/GenBank/DDBJ databases">
        <title>MicrobeNet Type strains.</title>
        <authorList>
            <person name="Nicholson A.C."/>
        </authorList>
    </citation>
    <scope>NUCLEOTIDE SEQUENCE [LARGE SCALE GENOMIC DNA]</scope>
    <source>
        <strain evidence="3 4">ATCC BAA-789</strain>
    </source>
</reference>
<feature type="region of interest" description="Disordered" evidence="1">
    <location>
        <begin position="139"/>
        <end position="158"/>
    </location>
</feature>
<evidence type="ECO:0000313" key="4">
    <source>
        <dbReference type="Proteomes" id="UP000774283"/>
    </source>
</evidence>
<evidence type="ECO:0000259" key="2">
    <source>
        <dbReference type="Pfam" id="PF00535"/>
    </source>
</evidence>
<proteinExistence type="predicted"/>
<dbReference type="InterPro" id="IPR001173">
    <property type="entry name" value="Glyco_trans_2-like"/>
</dbReference>
<organism evidence="3 4">
    <name type="scientific">Sanguibacter hominis ATCC BAA-789</name>
    <dbReference type="NCBI Taxonomy" id="1312740"/>
    <lineage>
        <taxon>Bacteria</taxon>
        <taxon>Bacillati</taxon>
        <taxon>Actinomycetota</taxon>
        <taxon>Actinomycetes</taxon>
        <taxon>Micrococcales</taxon>
        <taxon>Sanguibacteraceae</taxon>
        <taxon>Sanguibacter</taxon>
    </lineage>
</organism>
<dbReference type="Gene3D" id="3.90.550.10">
    <property type="entry name" value="Spore Coat Polysaccharide Biosynthesis Protein SpsA, Chain A"/>
    <property type="match status" value="1"/>
</dbReference>
<dbReference type="Proteomes" id="UP000774283">
    <property type="component" value="Unassembled WGS sequence"/>
</dbReference>
<dbReference type="Pfam" id="PF00535">
    <property type="entry name" value="Glycos_transf_2"/>
    <property type="match status" value="1"/>
</dbReference>